<feature type="transmembrane region" description="Helical" evidence="6">
    <location>
        <begin position="93"/>
        <end position="111"/>
    </location>
</feature>
<sequence length="620" mass="66951">MVELTREDRNIETLERTTSAISLVGTFWILLTFAAFPAFRKPINRLVAYACIGNVCSNIATVLSVTSFPELGGSIALCRFQGFFIQMFMPADALWTMCMAINVYLTFFHNYNANDLRKLEYRYIAICYGIPFVPSLVYLIIDETSSIDIYGPAILWCWVAKRWGWMRMAFFYGPVWCIIFTTVFIYLITGRVIFEQRRTLRDIARKNADPFNISTTASEAARACAENTTTRHPHGMDPAAYALADMKRDVVSAAQSASTASASSRRSSSFSSGRSLHPAAPAPCLQPPRNNSLSSMSITAIPTSHSSTQLRPLPAAECTGEPPPLPPLLSAELLGDLEGPPQFGRTRTWGSEGGFTGGRTLPCASDAAWSYAKVAFIFFVSMFIVWVPSTVNRVWQLVHPDEPNHSLRAAASAVLPLQGAWNAAIYTCTSWSQCCDAAVIIWRGAGARWHRWREGVREVPEKRWQLQKVKSGGAGSAWGAGACGTGAGGGLGGVEMSLQEAEEAAAASPDEPARRRPTVPSGVAVAAAATLRADAETQQKWGVCFDGPDVEGFRAGEARVGWRGGVAGRGGDVLLGGGSVGASERQAQVRVGVAMPGGGGGGEGVVEEEERGEERREDVR</sequence>
<dbReference type="PANTHER" id="PTHR23112">
    <property type="entry name" value="G PROTEIN-COUPLED RECEPTOR 157-RELATED"/>
    <property type="match status" value="1"/>
</dbReference>
<dbReference type="PANTHER" id="PTHR23112:SF0">
    <property type="entry name" value="TRANSMEMBRANE PROTEIN 116"/>
    <property type="match status" value="1"/>
</dbReference>
<dbReference type="SUPFAM" id="SSF81321">
    <property type="entry name" value="Family A G protein-coupled receptor-like"/>
    <property type="match status" value="1"/>
</dbReference>
<feature type="compositionally biased region" description="Gly residues" evidence="5">
    <location>
        <begin position="595"/>
        <end position="604"/>
    </location>
</feature>
<feature type="transmembrane region" description="Helical" evidence="6">
    <location>
        <begin position="20"/>
        <end position="39"/>
    </location>
</feature>
<dbReference type="AlphaFoldDB" id="A0A6A6BCK1"/>
<comment type="subcellular location">
    <subcellularLocation>
        <location evidence="1">Membrane</location>
        <topology evidence="1">Multi-pass membrane protein</topology>
    </subcellularLocation>
</comment>
<dbReference type="GO" id="GO:0005886">
    <property type="term" value="C:plasma membrane"/>
    <property type="evidence" value="ECO:0007669"/>
    <property type="project" value="TreeGrafter"/>
</dbReference>
<dbReference type="Proteomes" id="UP000799438">
    <property type="component" value="Unassembled WGS sequence"/>
</dbReference>
<feature type="transmembrane region" description="Helical" evidence="6">
    <location>
        <begin position="368"/>
        <end position="387"/>
    </location>
</feature>
<evidence type="ECO:0000256" key="4">
    <source>
        <dbReference type="ARBA" id="ARBA00023136"/>
    </source>
</evidence>
<feature type="compositionally biased region" description="Low complexity" evidence="5">
    <location>
        <begin position="256"/>
        <end position="275"/>
    </location>
</feature>
<keyword evidence="3 6" id="KW-1133">Transmembrane helix</keyword>
<evidence type="ECO:0000256" key="1">
    <source>
        <dbReference type="ARBA" id="ARBA00004141"/>
    </source>
</evidence>
<evidence type="ECO:0000256" key="2">
    <source>
        <dbReference type="ARBA" id="ARBA00022692"/>
    </source>
</evidence>
<keyword evidence="9" id="KW-1185">Reference proteome</keyword>
<gene>
    <name evidence="8" type="ORF">K452DRAFT_23640</name>
</gene>
<dbReference type="RefSeq" id="XP_033397654.1">
    <property type="nucleotide sequence ID" value="XM_033537502.1"/>
</dbReference>
<dbReference type="Pfam" id="PF05462">
    <property type="entry name" value="Dicty_CAR"/>
    <property type="match status" value="1"/>
</dbReference>
<keyword evidence="2 6" id="KW-0812">Transmembrane</keyword>
<reference evidence="8" key="1">
    <citation type="journal article" date="2020" name="Stud. Mycol.">
        <title>101 Dothideomycetes genomes: a test case for predicting lifestyles and emergence of pathogens.</title>
        <authorList>
            <person name="Haridas S."/>
            <person name="Albert R."/>
            <person name="Binder M."/>
            <person name="Bloem J."/>
            <person name="Labutti K."/>
            <person name="Salamov A."/>
            <person name="Andreopoulos B."/>
            <person name="Baker S."/>
            <person name="Barry K."/>
            <person name="Bills G."/>
            <person name="Bluhm B."/>
            <person name="Cannon C."/>
            <person name="Castanera R."/>
            <person name="Culley D."/>
            <person name="Daum C."/>
            <person name="Ezra D."/>
            <person name="Gonzalez J."/>
            <person name="Henrissat B."/>
            <person name="Kuo A."/>
            <person name="Liang C."/>
            <person name="Lipzen A."/>
            <person name="Lutzoni F."/>
            <person name="Magnuson J."/>
            <person name="Mondo S."/>
            <person name="Nolan M."/>
            <person name="Ohm R."/>
            <person name="Pangilinan J."/>
            <person name="Park H.-J."/>
            <person name="Ramirez L."/>
            <person name="Alfaro M."/>
            <person name="Sun H."/>
            <person name="Tritt A."/>
            <person name="Yoshinaga Y."/>
            <person name="Zwiers L.-H."/>
            <person name="Turgeon B."/>
            <person name="Goodwin S."/>
            <person name="Spatafora J."/>
            <person name="Crous P."/>
            <person name="Grigoriev I."/>
        </authorList>
    </citation>
    <scope>NUCLEOTIDE SEQUENCE</scope>
    <source>
        <strain evidence="8">CBS 121167</strain>
    </source>
</reference>
<feature type="compositionally biased region" description="Polar residues" evidence="5">
    <location>
        <begin position="288"/>
        <end position="310"/>
    </location>
</feature>
<feature type="transmembrane region" description="Helical" evidence="6">
    <location>
        <begin position="46"/>
        <end position="65"/>
    </location>
</feature>
<evidence type="ECO:0000256" key="6">
    <source>
        <dbReference type="SAM" id="Phobius"/>
    </source>
</evidence>
<name>A0A6A6BCK1_9PEZI</name>
<dbReference type="PROSITE" id="PS50261">
    <property type="entry name" value="G_PROTEIN_RECEP_F2_4"/>
    <property type="match status" value="1"/>
</dbReference>
<dbReference type="InterPro" id="IPR022343">
    <property type="entry name" value="GCR1-cAMP_receptor"/>
</dbReference>
<evidence type="ECO:0000313" key="8">
    <source>
        <dbReference type="EMBL" id="KAF2141942.1"/>
    </source>
</evidence>
<keyword evidence="4 6" id="KW-0472">Membrane</keyword>
<dbReference type="GO" id="GO:0007189">
    <property type="term" value="P:adenylate cyclase-activating G protein-coupled receptor signaling pathway"/>
    <property type="evidence" value="ECO:0007669"/>
    <property type="project" value="TreeGrafter"/>
</dbReference>
<feature type="transmembrane region" description="Helical" evidence="6">
    <location>
        <begin position="169"/>
        <end position="188"/>
    </location>
</feature>
<dbReference type="GO" id="GO:0007166">
    <property type="term" value="P:cell surface receptor signaling pathway"/>
    <property type="evidence" value="ECO:0007669"/>
    <property type="project" value="InterPro"/>
</dbReference>
<dbReference type="InterPro" id="IPR017981">
    <property type="entry name" value="GPCR_2-like_7TM"/>
</dbReference>
<organism evidence="8 9">
    <name type="scientific">Aplosporella prunicola CBS 121167</name>
    <dbReference type="NCBI Taxonomy" id="1176127"/>
    <lineage>
        <taxon>Eukaryota</taxon>
        <taxon>Fungi</taxon>
        <taxon>Dikarya</taxon>
        <taxon>Ascomycota</taxon>
        <taxon>Pezizomycotina</taxon>
        <taxon>Dothideomycetes</taxon>
        <taxon>Dothideomycetes incertae sedis</taxon>
        <taxon>Botryosphaeriales</taxon>
        <taxon>Aplosporellaceae</taxon>
        <taxon>Aplosporella</taxon>
    </lineage>
</organism>
<evidence type="ECO:0000259" key="7">
    <source>
        <dbReference type="PROSITE" id="PS50261"/>
    </source>
</evidence>
<dbReference type="Gene3D" id="1.20.1070.10">
    <property type="entry name" value="Rhodopsin 7-helix transmembrane proteins"/>
    <property type="match status" value="1"/>
</dbReference>
<dbReference type="PRINTS" id="PR02001">
    <property type="entry name" value="GCR1CAMPR"/>
</dbReference>
<evidence type="ECO:0000256" key="5">
    <source>
        <dbReference type="SAM" id="MobiDB-lite"/>
    </source>
</evidence>
<feature type="transmembrane region" description="Helical" evidence="6">
    <location>
        <begin position="123"/>
        <end position="141"/>
    </location>
</feature>
<dbReference type="OrthoDB" id="18453at2759"/>
<dbReference type="GO" id="GO:0004930">
    <property type="term" value="F:G protein-coupled receptor activity"/>
    <property type="evidence" value="ECO:0007669"/>
    <property type="project" value="TreeGrafter"/>
</dbReference>
<feature type="region of interest" description="Disordered" evidence="5">
    <location>
        <begin position="256"/>
        <end position="324"/>
    </location>
</feature>
<protein>
    <recommendedName>
        <fullName evidence="7">G-protein coupled receptors family 2 profile 2 domain-containing protein</fullName>
    </recommendedName>
</protein>
<dbReference type="EMBL" id="ML995485">
    <property type="protein sequence ID" value="KAF2141942.1"/>
    <property type="molecule type" value="Genomic_DNA"/>
</dbReference>
<evidence type="ECO:0000256" key="3">
    <source>
        <dbReference type="ARBA" id="ARBA00022989"/>
    </source>
</evidence>
<accession>A0A6A6BCK1</accession>
<dbReference type="GeneID" id="54294998"/>
<feature type="domain" description="G-protein coupled receptors family 2 profile 2" evidence="7">
    <location>
        <begin position="11"/>
        <end position="201"/>
    </location>
</feature>
<evidence type="ECO:0000313" key="9">
    <source>
        <dbReference type="Proteomes" id="UP000799438"/>
    </source>
</evidence>
<proteinExistence type="predicted"/>
<feature type="region of interest" description="Disordered" evidence="5">
    <location>
        <begin position="593"/>
        <end position="620"/>
    </location>
</feature>